<dbReference type="Gene3D" id="1.10.510.10">
    <property type="entry name" value="Transferase(Phosphotransferase) domain 1"/>
    <property type="match status" value="1"/>
</dbReference>
<evidence type="ECO:0000313" key="1">
    <source>
        <dbReference type="Ensembl" id="ENSPSTP00000012368.1"/>
    </source>
</evidence>
<dbReference type="AlphaFoldDB" id="A0A8C9F901"/>
<reference evidence="1" key="1">
    <citation type="submission" date="2025-08" db="UniProtKB">
        <authorList>
            <consortium name="Ensembl"/>
        </authorList>
    </citation>
    <scope>IDENTIFICATION</scope>
</reference>
<dbReference type="Ensembl" id="ENSPSTT00000012968.1">
    <property type="protein sequence ID" value="ENSPSTP00000012368.1"/>
    <property type="gene ID" value="ENSPSTG00000008728.1"/>
</dbReference>
<name>A0A8C9F901_PAVCR</name>
<reference evidence="1" key="2">
    <citation type="submission" date="2025-09" db="UniProtKB">
        <authorList>
            <consortium name="Ensembl"/>
        </authorList>
    </citation>
    <scope>IDENTIFICATION</scope>
</reference>
<accession>A0A8C9F901</accession>
<organism evidence="1 2">
    <name type="scientific">Pavo cristatus</name>
    <name type="common">Indian peafowl</name>
    <name type="synonym">Blue peafowl</name>
    <dbReference type="NCBI Taxonomy" id="9049"/>
    <lineage>
        <taxon>Eukaryota</taxon>
        <taxon>Metazoa</taxon>
        <taxon>Chordata</taxon>
        <taxon>Craniata</taxon>
        <taxon>Vertebrata</taxon>
        <taxon>Euteleostomi</taxon>
        <taxon>Archelosauria</taxon>
        <taxon>Archosauria</taxon>
        <taxon>Dinosauria</taxon>
        <taxon>Saurischia</taxon>
        <taxon>Theropoda</taxon>
        <taxon>Coelurosauria</taxon>
        <taxon>Aves</taxon>
        <taxon>Neognathae</taxon>
        <taxon>Galloanserae</taxon>
        <taxon>Galliformes</taxon>
        <taxon>Phasianidae</taxon>
        <taxon>Phasianinae</taxon>
        <taxon>Pavo</taxon>
    </lineage>
</organism>
<keyword evidence="2" id="KW-1185">Reference proteome</keyword>
<protein>
    <submittedName>
        <fullName evidence="1">Uncharacterized protein</fullName>
    </submittedName>
</protein>
<sequence length="59" mass="6378">EAGEARSALPAIPSSKLPDLRFLSRGAYGTVSAARHADWRVPVALKLLCSLLLNLLMFL</sequence>
<evidence type="ECO:0000313" key="2">
    <source>
        <dbReference type="Proteomes" id="UP000694428"/>
    </source>
</evidence>
<proteinExistence type="predicted"/>
<dbReference type="Proteomes" id="UP000694428">
    <property type="component" value="Unplaced"/>
</dbReference>